<comment type="caution">
    <text evidence="1">The sequence shown here is derived from an EMBL/GenBank/DDBJ whole genome shotgun (WGS) entry which is preliminary data.</text>
</comment>
<evidence type="ECO:0000313" key="2">
    <source>
        <dbReference type="Proteomes" id="UP000799754"/>
    </source>
</evidence>
<reference evidence="1" key="1">
    <citation type="journal article" date="2020" name="Stud. Mycol.">
        <title>101 Dothideomycetes genomes: a test case for predicting lifestyles and emergence of pathogens.</title>
        <authorList>
            <person name="Haridas S."/>
            <person name="Albert R."/>
            <person name="Binder M."/>
            <person name="Bloem J."/>
            <person name="Labutti K."/>
            <person name="Salamov A."/>
            <person name="Andreopoulos B."/>
            <person name="Baker S."/>
            <person name="Barry K."/>
            <person name="Bills G."/>
            <person name="Bluhm B."/>
            <person name="Cannon C."/>
            <person name="Castanera R."/>
            <person name="Culley D."/>
            <person name="Daum C."/>
            <person name="Ezra D."/>
            <person name="Gonzalez J."/>
            <person name="Henrissat B."/>
            <person name="Kuo A."/>
            <person name="Liang C."/>
            <person name="Lipzen A."/>
            <person name="Lutzoni F."/>
            <person name="Magnuson J."/>
            <person name="Mondo S."/>
            <person name="Nolan M."/>
            <person name="Ohm R."/>
            <person name="Pangilinan J."/>
            <person name="Park H.-J."/>
            <person name="Ramirez L."/>
            <person name="Alfaro M."/>
            <person name="Sun H."/>
            <person name="Tritt A."/>
            <person name="Yoshinaga Y."/>
            <person name="Zwiers L.-H."/>
            <person name="Turgeon B."/>
            <person name="Goodwin S."/>
            <person name="Spatafora J."/>
            <person name="Crous P."/>
            <person name="Grigoriev I."/>
        </authorList>
    </citation>
    <scope>NUCLEOTIDE SEQUENCE</scope>
    <source>
        <strain evidence="1">CBS 525.71</strain>
    </source>
</reference>
<feature type="non-terminal residue" evidence="1">
    <location>
        <position position="1"/>
    </location>
</feature>
<accession>A0ACB6S5B9</accession>
<dbReference type="Proteomes" id="UP000799754">
    <property type="component" value="Unassembled WGS sequence"/>
</dbReference>
<organism evidence="1 2">
    <name type="scientific">Macroventuria anomochaeta</name>
    <dbReference type="NCBI Taxonomy" id="301207"/>
    <lineage>
        <taxon>Eukaryota</taxon>
        <taxon>Fungi</taxon>
        <taxon>Dikarya</taxon>
        <taxon>Ascomycota</taxon>
        <taxon>Pezizomycotina</taxon>
        <taxon>Dothideomycetes</taxon>
        <taxon>Pleosporomycetidae</taxon>
        <taxon>Pleosporales</taxon>
        <taxon>Pleosporineae</taxon>
        <taxon>Didymellaceae</taxon>
        <taxon>Macroventuria</taxon>
    </lineage>
</organism>
<evidence type="ECO:0000313" key="1">
    <source>
        <dbReference type="EMBL" id="KAF2629238.1"/>
    </source>
</evidence>
<sequence>SLTGHPSYETLSYVWGGPKVTVPITVHDHSFPVTSNLHSALQHLRHEDKEHVLWADALCINQDDKRERSSQVTDM</sequence>
<dbReference type="EMBL" id="MU006710">
    <property type="protein sequence ID" value="KAF2629238.1"/>
    <property type="molecule type" value="Genomic_DNA"/>
</dbReference>
<name>A0ACB6S5B9_9PLEO</name>
<keyword evidence="2" id="KW-1185">Reference proteome</keyword>
<gene>
    <name evidence="1" type="ORF">BU25DRAFT_337558</name>
</gene>
<proteinExistence type="predicted"/>
<protein>
    <submittedName>
        <fullName evidence="1">Uncharacterized protein</fullName>
    </submittedName>
</protein>